<dbReference type="GO" id="GO:0008270">
    <property type="term" value="F:zinc ion binding"/>
    <property type="evidence" value="ECO:0007669"/>
    <property type="project" value="UniProtKB-KW"/>
</dbReference>
<evidence type="ECO:0000256" key="3">
    <source>
        <dbReference type="ARBA" id="ARBA00022833"/>
    </source>
</evidence>
<keyword evidence="5" id="KW-0539">Nucleus</keyword>
<evidence type="ECO:0000256" key="4">
    <source>
        <dbReference type="ARBA" id="ARBA00023125"/>
    </source>
</evidence>
<dbReference type="SUPFAM" id="SSF46689">
    <property type="entry name" value="Homeodomain-like"/>
    <property type="match status" value="2"/>
</dbReference>
<feature type="domain" description="SANT" evidence="7">
    <location>
        <begin position="104"/>
        <end position="156"/>
    </location>
</feature>
<name>W4GZ80_APHAT</name>
<dbReference type="VEuPathDB" id="FungiDB:H257_03491"/>
<dbReference type="FunFam" id="1.10.10.60:FF:000012">
    <property type="entry name" value="Metastasis-associated 1 family, member 3"/>
    <property type="match status" value="2"/>
</dbReference>
<keyword evidence="3" id="KW-0862">Zinc</keyword>
<evidence type="ECO:0000256" key="5">
    <source>
        <dbReference type="ARBA" id="ARBA00023242"/>
    </source>
</evidence>
<keyword evidence="4" id="KW-0238">DNA-binding</keyword>
<dbReference type="GeneID" id="20805487"/>
<dbReference type="GO" id="GO:0000122">
    <property type="term" value="P:negative regulation of transcription by RNA polymerase II"/>
    <property type="evidence" value="ECO:0007669"/>
    <property type="project" value="TreeGrafter"/>
</dbReference>
<dbReference type="AlphaFoldDB" id="W4GZ80"/>
<gene>
    <name evidence="8" type="ORF">H257_03491</name>
</gene>
<feature type="domain" description="SANT" evidence="7">
    <location>
        <begin position="292"/>
        <end position="343"/>
    </location>
</feature>
<dbReference type="SMART" id="SM00717">
    <property type="entry name" value="SANT"/>
    <property type="match status" value="2"/>
</dbReference>
<accession>W4GZ80</accession>
<dbReference type="InterPro" id="IPR017884">
    <property type="entry name" value="SANT_dom"/>
</dbReference>
<evidence type="ECO:0000259" key="7">
    <source>
        <dbReference type="PROSITE" id="PS51293"/>
    </source>
</evidence>
<dbReference type="PROSITE" id="PS51293">
    <property type="entry name" value="SANT"/>
    <property type="match status" value="2"/>
</dbReference>
<protein>
    <recommendedName>
        <fullName evidence="7">SANT domain-containing protein</fullName>
    </recommendedName>
</protein>
<dbReference type="GO" id="GO:0042826">
    <property type="term" value="F:histone deacetylase binding"/>
    <property type="evidence" value="ECO:0007669"/>
    <property type="project" value="TreeGrafter"/>
</dbReference>
<dbReference type="RefSeq" id="XP_009825920.1">
    <property type="nucleotide sequence ID" value="XM_009827618.1"/>
</dbReference>
<dbReference type="GO" id="GO:0003714">
    <property type="term" value="F:transcription corepressor activity"/>
    <property type="evidence" value="ECO:0007669"/>
    <property type="project" value="TreeGrafter"/>
</dbReference>
<reference evidence="8" key="1">
    <citation type="submission" date="2013-12" db="EMBL/GenBank/DDBJ databases">
        <title>The Genome Sequence of Aphanomyces astaci APO3.</title>
        <authorList>
            <consortium name="The Broad Institute Genomics Platform"/>
            <person name="Russ C."/>
            <person name="Tyler B."/>
            <person name="van West P."/>
            <person name="Dieguez-Uribeondo J."/>
            <person name="Young S.K."/>
            <person name="Zeng Q."/>
            <person name="Gargeya S."/>
            <person name="Fitzgerald M."/>
            <person name="Abouelleil A."/>
            <person name="Alvarado L."/>
            <person name="Chapman S.B."/>
            <person name="Gainer-Dewar J."/>
            <person name="Goldberg J."/>
            <person name="Griggs A."/>
            <person name="Gujja S."/>
            <person name="Hansen M."/>
            <person name="Howarth C."/>
            <person name="Imamovic A."/>
            <person name="Ireland A."/>
            <person name="Larimer J."/>
            <person name="McCowan C."/>
            <person name="Murphy C."/>
            <person name="Pearson M."/>
            <person name="Poon T.W."/>
            <person name="Priest M."/>
            <person name="Roberts A."/>
            <person name="Saif S."/>
            <person name="Shea T."/>
            <person name="Sykes S."/>
            <person name="Wortman J."/>
            <person name="Nusbaum C."/>
            <person name="Birren B."/>
        </authorList>
    </citation>
    <scope>NUCLEOTIDE SEQUENCE [LARGE SCALE GENOMIC DNA]</scope>
    <source>
        <strain evidence="8">APO3</strain>
    </source>
</reference>
<keyword evidence="2" id="KW-0863">Zinc-finger</keyword>
<dbReference type="EMBL" id="KI913119">
    <property type="protein sequence ID" value="ETV84228.1"/>
    <property type="molecule type" value="Genomic_DNA"/>
</dbReference>
<feature type="compositionally biased region" description="Polar residues" evidence="6">
    <location>
        <begin position="29"/>
        <end position="44"/>
    </location>
</feature>
<evidence type="ECO:0000256" key="6">
    <source>
        <dbReference type="SAM" id="MobiDB-lite"/>
    </source>
</evidence>
<evidence type="ECO:0000313" key="8">
    <source>
        <dbReference type="EMBL" id="ETV84228.1"/>
    </source>
</evidence>
<feature type="region of interest" description="Disordered" evidence="6">
    <location>
        <begin position="207"/>
        <end position="229"/>
    </location>
</feature>
<dbReference type="GO" id="GO:0003677">
    <property type="term" value="F:DNA binding"/>
    <property type="evidence" value="ECO:0007669"/>
    <property type="project" value="UniProtKB-KW"/>
</dbReference>
<dbReference type="PANTHER" id="PTHR10865">
    <property type="entry name" value="METASTASIS-ASSOCIATED PROTEIN AND MESODERM INDUCTION EARLY RESPONSE PROTEIN"/>
    <property type="match status" value="1"/>
</dbReference>
<dbReference type="STRING" id="112090.W4GZ80"/>
<feature type="region of interest" description="Disordered" evidence="6">
    <location>
        <begin position="1"/>
        <end position="44"/>
    </location>
</feature>
<dbReference type="InterPro" id="IPR001005">
    <property type="entry name" value="SANT/Myb"/>
</dbReference>
<feature type="region of interest" description="Disordered" evidence="6">
    <location>
        <begin position="365"/>
        <end position="394"/>
    </location>
</feature>
<evidence type="ECO:0000256" key="1">
    <source>
        <dbReference type="ARBA" id="ARBA00022723"/>
    </source>
</evidence>
<proteinExistence type="predicted"/>
<sequence>MPPSTDSPVPTLPHLRSAPVKRPSKRSLETSSAAVEASAGSQHATGHTAAMTRYFNAVRALYTHGKPRGSGGAWTALEPPFGCASVVESADVLRYLLSPLRPSHVLDTWTPYEISCFEVGITQLGKQFHAIQRYLIPTKSTRDVVLFYYMWKKHGLDKAEWADKDAAHDHFGLKRMKHERNLHGILPTAFDLMSDEDDSTTLAVKQSSLLTQQPRPKRAAAGAGLSTNPSATHPNLVKLAALRTDGTKLFSTLRALYDSSTDDHHTLPTGELRLPRGIVATAPLRSAARPPHLLDSWTAWELSVFENGLDVYGKHFDYVAALLPRKATSDVIALYYLWKKFSPTVYRRMKAAWPASPFGKVIDPPLSSSSPPPLLSDDDATAPLSTFQNATPHT</sequence>
<dbReference type="InterPro" id="IPR040138">
    <property type="entry name" value="MIER/MTA"/>
</dbReference>
<dbReference type="GO" id="GO:0005654">
    <property type="term" value="C:nucleoplasm"/>
    <property type="evidence" value="ECO:0007669"/>
    <property type="project" value="TreeGrafter"/>
</dbReference>
<evidence type="ECO:0000256" key="2">
    <source>
        <dbReference type="ARBA" id="ARBA00022771"/>
    </source>
</evidence>
<dbReference type="OrthoDB" id="2193595at2759"/>
<dbReference type="PANTHER" id="PTHR10865:SF28">
    <property type="entry name" value="ELM2 DOMAIN-CONTAINING PROTEIN"/>
    <property type="match status" value="1"/>
</dbReference>
<keyword evidence="1" id="KW-0479">Metal-binding</keyword>
<organism evidence="8">
    <name type="scientific">Aphanomyces astaci</name>
    <name type="common">Crayfish plague agent</name>
    <dbReference type="NCBI Taxonomy" id="112090"/>
    <lineage>
        <taxon>Eukaryota</taxon>
        <taxon>Sar</taxon>
        <taxon>Stramenopiles</taxon>
        <taxon>Oomycota</taxon>
        <taxon>Saprolegniomycetes</taxon>
        <taxon>Saprolegniales</taxon>
        <taxon>Verrucalvaceae</taxon>
        <taxon>Aphanomyces</taxon>
    </lineage>
</organism>
<dbReference type="InterPro" id="IPR009057">
    <property type="entry name" value="Homeodomain-like_sf"/>
</dbReference>
<dbReference type="Gene3D" id="1.10.10.60">
    <property type="entry name" value="Homeodomain-like"/>
    <property type="match status" value="2"/>
</dbReference>